<dbReference type="PRINTS" id="PR00035">
    <property type="entry name" value="HTHGNTR"/>
</dbReference>
<dbReference type="SUPFAM" id="SSF48008">
    <property type="entry name" value="GntR ligand-binding domain-like"/>
    <property type="match status" value="1"/>
</dbReference>
<gene>
    <name evidence="5" type="primary">ydfH_8</name>
    <name evidence="5" type="ORF">OCH7691_04511</name>
</gene>
<evidence type="ECO:0000313" key="6">
    <source>
        <dbReference type="Proteomes" id="UP000193200"/>
    </source>
</evidence>
<protein>
    <submittedName>
        <fullName evidence="5">Putative HTH-type transcriptional regulator YdfH</fullName>
    </submittedName>
</protein>
<dbReference type="SUPFAM" id="SSF46785">
    <property type="entry name" value="Winged helix' DNA-binding domain"/>
    <property type="match status" value="1"/>
</dbReference>
<evidence type="ECO:0000259" key="4">
    <source>
        <dbReference type="PROSITE" id="PS50949"/>
    </source>
</evidence>
<reference evidence="5 6" key="1">
    <citation type="submission" date="2017-03" db="EMBL/GenBank/DDBJ databases">
        <authorList>
            <person name="Afonso C.L."/>
            <person name="Miller P.J."/>
            <person name="Scott M.A."/>
            <person name="Spackman E."/>
            <person name="Goraichik I."/>
            <person name="Dimitrov K.M."/>
            <person name="Suarez D.L."/>
            <person name="Swayne D.E."/>
        </authorList>
    </citation>
    <scope>NUCLEOTIDE SEQUENCE [LARGE SCALE GENOMIC DNA]</scope>
    <source>
        <strain evidence="5 6">CECT 7691</strain>
    </source>
</reference>
<keyword evidence="6" id="KW-1185">Reference proteome</keyword>
<dbReference type="RefSeq" id="WP_176245211.1">
    <property type="nucleotide sequence ID" value="NZ_FWFR01000009.1"/>
</dbReference>
<accession>A0A1Y5U049</accession>
<dbReference type="Gene3D" id="1.20.120.530">
    <property type="entry name" value="GntR ligand-binding domain-like"/>
    <property type="match status" value="1"/>
</dbReference>
<dbReference type="PANTHER" id="PTHR43537:SF41">
    <property type="entry name" value="TRANSCRIPTIONAL REGULATORY PROTEIN"/>
    <property type="match status" value="1"/>
</dbReference>
<organism evidence="5 6">
    <name type="scientific">Oceanibacterium hippocampi</name>
    <dbReference type="NCBI Taxonomy" id="745714"/>
    <lineage>
        <taxon>Bacteria</taxon>
        <taxon>Pseudomonadati</taxon>
        <taxon>Pseudomonadota</taxon>
        <taxon>Alphaproteobacteria</taxon>
        <taxon>Sneathiellales</taxon>
        <taxon>Sneathiellaceae</taxon>
        <taxon>Oceanibacterium</taxon>
    </lineage>
</organism>
<evidence type="ECO:0000256" key="3">
    <source>
        <dbReference type="ARBA" id="ARBA00023163"/>
    </source>
</evidence>
<dbReference type="CDD" id="cd07377">
    <property type="entry name" value="WHTH_GntR"/>
    <property type="match status" value="1"/>
</dbReference>
<dbReference type="PROSITE" id="PS50949">
    <property type="entry name" value="HTH_GNTR"/>
    <property type="match status" value="1"/>
</dbReference>
<dbReference type="Pfam" id="PF00392">
    <property type="entry name" value="GntR"/>
    <property type="match status" value="1"/>
</dbReference>
<evidence type="ECO:0000256" key="1">
    <source>
        <dbReference type="ARBA" id="ARBA00023015"/>
    </source>
</evidence>
<feature type="domain" description="HTH gntR-type" evidence="4">
    <location>
        <begin position="17"/>
        <end position="84"/>
    </location>
</feature>
<dbReference type="SMART" id="SM00895">
    <property type="entry name" value="FCD"/>
    <property type="match status" value="1"/>
</dbReference>
<keyword evidence="2" id="KW-0238">DNA-binding</keyword>
<proteinExistence type="predicted"/>
<dbReference type="GO" id="GO:0003677">
    <property type="term" value="F:DNA binding"/>
    <property type="evidence" value="ECO:0007669"/>
    <property type="project" value="UniProtKB-KW"/>
</dbReference>
<dbReference type="EMBL" id="FWFR01000009">
    <property type="protein sequence ID" value="SLN77703.1"/>
    <property type="molecule type" value="Genomic_DNA"/>
</dbReference>
<dbReference type="Proteomes" id="UP000193200">
    <property type="component" value="Unassembled WGS sequence"/>
</dbReference>
<dbReference type="InterPro" id="IPR036390">
    <property type="entry name" value="WH_DNA-bd_sf"/>
</dbReference>
<keyword evidence="1" id="KW-0805">Transcription regulation</keyword>
<dbReference type="AlphaFoldDB" id="A0A1Y5U049"/>
<dbReference type="InterPro" id="IPR008920">
    <property type="entry name" value="TF_FadR/GntR_C"/>
</dbReference>
<name>A0A1Y5U049_9PROT</name>
<dbReference type="SMART" id="SM00345">
    <property type="entry name" value="HTH_GNTR"/>
    <property type="match status" value="1"/>
</dbReference>
<dbReference type="PANTHER" id="PTHR43537">
    <property type="entry name" value="TRANSCRIPTIONAL REGULATOR, GNTR FAMILY"/>
    <property type="match status" value="1"/>
</dbReference>
<dbReference type="InterPro" id="IPR036388">
    <property type="entry name" value="WH-like_DNA-bd_sf"/>
</dbReference>
<dbReference type="Gene3D" id="1.10.10.10">
    <property type="entry name" value="Winged helix-like DNA-binding domain superfamily/Winged helix DNA-binding domain"/>
    <property type="match status" value="1"/>
</dbReference>
<dbReference type="Pfam" id="PF07729">
    <property type="entry name" value="FCD"/>
    <property type="match status" value="1"/>
</dbReference>
<sequence>MIETTYPSLATDRAGTQSVGDQITGQLRSAIVHAELLPGTRLKQEELAVRYGTSRIPLREAMRQLTAEGLIQWTSNRSAVVSFLEIDELHELFELVRLLESRGTLLGVPHLSDDDIAELDELNRQVESGPTEPRSWYFTNLNFHMLPIVRSNQKHTIRMVTELRANLMRFFMIPDLYRAPNGSWYREHAAGHRKLLAAFRRRDAVEASALVDADWAGAWDYWKPRLSGVVSNLVRPARRSRRT</sequence>
<dbReference type="InterPro" id="IPR011711">
    <property type="entry name" value="GntR_C"/>
</dbReference>
<evidence type="ECO:0000256" key="2">
    <source>
        <dbReference type="ARBA" id="ARBA00023125"/>
    </source>
</evidence>
<evidence type="ECO:0000313" key="5">
    <source>
        <dbReference type="EMBL" id="SLN77703.1"/>
    </source>
</evidence>
<dbReference type="InParanoid" id="A0A1Y5U049"/>
<dbReference type="InterPro" id="IPR000524">
    <property type="entry name" value="Tscrpt_reg_HTH_GntR"/>
</dbReference>
<keyword evidence="3" id="KW-0804">Transcription</keyword>
<dbReference type="GO" id="GO:0003700">
    <property type="term" value="F:DNA-binding transcription factor activity"/>
    <property type="evidence" value="ECO:0007669"/>
    <property type="project" value="InterPro"/>
</dbReference>